<keyword evidence="1" id="KW-0699">rRNA-binding</keyword>
<dbReference type="SUPFAM" id="SSF55174">
    <property type="entry name" value="Alpha-L RNA-binding motif"/>
    <property type="match status" value="1"/>
</dbReference>
<dbReference type="PROSITE" id="PS50889">
    <property type="entry name" value="S4"/>
    <property type="match status" value="1"/>
</dbReference>
<evidence type="ECO:0000259" key="7">
    <source>
        <dbReference type="Pfam" id="PF00900"/>
    </source>
</evidence>
<sequence>MGRSTVQKRLSAPRVYAVPRKPRHGRFLTKVGPGPHPKELGIDLVTLLRDYLRSVSNAREALYVLKNRYLLVDGVVRTEKSFPVGLMDVIEVAREGKVYRMVPAVGRLLHPAPIPDSEKGLKISMIRSKVTVPGGRVQLGTHDGRSFLVDDPDAYFVGDSLLIKVPSQEIVSRIPLEEGTTALVIGGERLSSLGKVVRVIPGSFSVRPAVELEIGQERVLVPKELAMPVGMPEPPVTVRWVE</sequence>
<dbReference type="InterPro" id="IPR036986">
    <property type="entry name" value="S4_RNA-bd_sf"/>
</dbReference>
<protein>
    <recommendedName>
        <fullName evidence="5 6">Small ribosomal subunit protein eS4</fullName>
    </recommendedName>
</protein>
<dbReference type="InterPro" id="IPR013845">
    <property type="entry name" value="Ribosomal_eS4_central_region"/>
</dbReference>
<evidence type="ECO:0000256" key="2">
    <source>
        <dbReference type="ARBA" id="ARBA00022884"/>
    </source>
</evidence>
<reference evidence="8 9" key="1">
    <citation type="journal article" date="2019" name="ISME J.">
        <title>Isolation and characterization of a thermophilic sulfur- and iron-reducing thaumarchaeote from a terrestrial acidic hot spring.</title>
        <authorList>
            <person name="Kato S."/>
            <person name="Itoh T."/>
            <person name="Yuki M."/>
            <person name="Nagamori M."/>
            <person name="Ohnishi M."/>
            <person name="Uematsu K."/>
            <person name="Suzuki K."/>
            <person name="Takashina T."/>
            <person name="Ohkuma M."/>
        </authorList>
    </citation>
    <scope>NUCLEOTIDE SEQUENCE [LARGE SCALE GENOMIC DNA]</scope>
    <source>
        <strain evidence="8 9">NAS-02</strain>
    </source>
</reference>
<gene>
    <name evidence="6" type="primary">rps4e</name>
    <name evidence="8" type="ORF">NAS2_0318</name>
</gene>
<dbReference type="Gene3D" id="3.10.290.10">
    <property type="entry name" value="RNA-binding S4 domain"/>
    <property type="match status" value="1"/>
</dbReference>
<dbReference type="GO" id="GO:0019843">
    <property type="term" value="F:rRNA binding"/>
    <property type="evidence" value="ECO:0007669"/>
    <property type="project" value="UniProtKB-KW"/>
</dbReference>
<keyword evidence="3 6" id="KW-0689">Ribosomal protein</keyword>
<dbReference type="Pfam" id="PF00900">
    <property type="entry name" value="Ribosomal_S4e"/>
    <property type="match status" value="1"/>
</dbReference>
<dbReference type="AlphaFoldDB" id="A0A4V0P1H2"/>
<dbReference type="KEGG" id="ccai:NAS2_0318"/>
<dbReference type="GO" id="GO:0006412">
    <property type="term" value="P:translation"/>
    <property type="evidence" value="ECO:0007669"/>
    <property type="project" value="UniProtKB-UniRule"/>
</dbReference>
<accession>A0A4V0P1H2</accession>
<evidence type="ECO:0000313" key="8">
    <source>
        <dbReference type="EMBL" id="BBE41710.1"/>
    </source>
</evidence>
<feature type="domain" description="Small ribosomal subunit protein eS4 central region" evidence="7">
    <location>
        <begin position="96"/>
        <end position="170"/>
    </location>
</feature>
<evidence type="ECO:0000256" key="6">
    <source>
        <dbReference type="HAMAP-Rule" id="MF_00485"/>
    </source>
</evidence>
<proteinExistence type="inferred from homology"/>
<dbReference type="GO" id="GO:0003735">
    <property type="term" value="F:structural constituent of ribosome"/>
    <property type="evidence" value="ECO:0007669"/>
    <property type="project" value="InterPro"/>
</dbReference>
<evidence type="ECO:0000313" key="9">
    <source>
        <dbReference type="Proteomes" id="UP000509448"/>
    </source>
</evidence>
<keyword evidence="9" id="KW-1185">Reference proteome</keyword>
<dbReference type="Proteomes" id="UP000509448">
    <property type="component" value="Chromosome"/>
</dbReference>
<comment type="similarity">
    <text evidence="6">Belongs to the eukaryotic ribosomal protein eS4 family.</text>
</comment>
<name>A0A4V0P1H2_9ARCH</name>
<keyword evidence="2 6" id="KW-0694">RNA-binding</keyword>
<organism evidence="8 9">
    <name type="scientific">Conexivisphaera calida</name>
    <dbReference type="NCBI Taxonomy" id="1874277"/>
    <lineage>
        <taxon>Archaea</taxon>
        <taxon>Nitrososphaerota</taxon>
        <taxon>Conexivisphaeria</taxon>
        <taxon>Conexivisphaerales</taxon>
        <taxon>Conexivisphaeraceae</taxon>
        <taxon>Conexivisphaera</taxon>
    </lineage>
</organism>
<evidence type="ECO:0000256" key="3">
    <source>
        <dbReference type="ARBA" id="ARBA00022980"/>
    </source>
</evidence>
<dbReference type="GO" id="GO:0022627">
    <property type="term" value="C:cytosolic small ribosomal subunit"/>
    <property type="evidence" value="ECO:0007669"/>
    <property type="project" value="TreeGrafter"/>
</dbReference>
<evidence type="ECO:0000256" key="4">
    <source>
        <dbReference type="ARBA" id="ARBA00023274"/>
    </source>
</evidence>
<dbReference type="PANTHER" id="PTHR11581:SF0">
    <property type="entry name" value="SMALL RIBOSOMAL SUBUNIT PROTEIN ES4"/>
    <property type="match status" value="1"/>
</dbReference>
<dbReference type="EMBL" id="AP018732">
    <property type="protein sequence ID" value="BBE41710.1"/>
    <property type="molecule type" value="Genomic_DNA"/>
</dbReference>
<dbReference type="HAMAP" id="MF_00485">
    <property type="entry name" value="Ribosomal_eS4"/>
    <property type="match status" value="1"/>
</dbReference>
<dbReference type="InterPro" id="IPR038237">
    <property type="entry name" value="Ribosomal_eS4_central_sf"/>
</dbReference>
<dbReference type="InterPro" id="IPR000876">
    <property type="entry name" value="Ribosomal_eS4"/>
</dbReference>
<dbReference type="PANTHER" id="PTHR11581">
    <property type="entry name" value="30S/40S RIBOSOMAL PROTEIN S4"/>
    <property type="match status" value="1"/>
</dbReference>
<keyword evidence="4 6" id="KW-0687">Ribonucleoprotein</keyword>
<evidence type="ECO:0000256" key="5">
    <source>
        <dbReference type="ARBA" id="ARBA00035272"/>
    </source>
</evidence>
<evidence type="ECO:0000256" key="1">
    <source>
        <dbReference type="ARBA" id="ARBA00022730"/>
    </source>
</evidence>
<dbReference type="Gene3D" id="2.40.50.740">
    <property type="match status" value="1"/>
</dbReference>